<accession>A0A1G2PQS4</accession>
<keyword evidence="1" id="KW-0472">Membrane</keyword>
<organism evidence="2 3">
    <name type="scientific">Candidatus Terrybacteria bacterium RIFCSPLOWO2_01_FULL_40_23</name>
    <dbReference type="NCBI Taxonomy" id="1802366"/>
    <lineage>
        <taxon>Bacteria</taxon>
        <taxon>Candidatus Terryibacteriota</taxon>
    </lineage>
</organism>
<keyword evidence="1" id="KW-1133">Transmembrane helix</keyword>
<dbReference type="Proteomes" id="UP000176951">
    <property type="component" value="Unassembled WGS sequence"/>
</dbReference>
<name>A0A1G2PQS4_9BACT</name>
<evidence type="ECO:0000313" key="3">
    <source>
        <dbReference type="Proteomes" id="UP000176951"/>
    </source>
</evidence>
<evidence type="ECO:0000256" key="1">
    <source>
        <dbReference type="SAM" id="Phobius"/>
    </source>
</evidence>
<protein>
    <submittedName>
        <fullName evidence="2">Uncharacterized protein</fullName>
    </submittedName>
</protein>
<comment type="caution">
    <text evidence="2">The sequence shown here is derived from an EMBL/GenBank/DDBJ whole genome shotgun (WGS) entry which is preliminary data.</text>
</comment>
<dbReference type="AlphaFoldDB" id="A0A1G2PQS4"/>
<keyword evidence="1" id="KW-0812">Transmembrane</keyword>
<gene>
    <name evidence="2" type="ORF">A3A97_02000</name>
</gene>
<reference evidence="2 3" key="1">
    <citation type="journal article" date="2016" name="Nat. Commun.">
        <title>Thousands of microbial genomes shed light on interconnected biogeochemical processes in an aquifer system.</title>
        <authorList>
            <person name="Anantharaman K."/>
            <person name="Brown C.T."/>
            <person name="Hug L.A."/>
            <person name="Sharon I."/>
            <person name="Castelle C.J."/>
            <person name="Probst A.J."/>
            <person name="Thomas B.C."/>
            <person name="Singh A."/>
            <person name="Wilkins M.J."/>
            <person name="Karaoz U."/>
            <person name="Brodie E.L."/>
            <person name="Williams K.H."/>
            <person name="Hubbard S.S."/>
            <person name="Banfield J.F."/>
        </authorList>
    </citation>
    <scope>NUCLEOTIDE SEQUENCE [LARGE SCALE GENOMIC DNA]</scope>
</reference>
<feature type="transmembrane region" description="Helical" evidence="1">
    <location>
        <begin position="97"/>
        <end position="118"/>
    </location>
</feature>
<proteinExistence type="predicted"/>
<feature type="transmembrane region" description="Helical" evidence="1">
    <location>
        <begin position="65"/>
        <end position="85"/>
    </location>
</feature>
<sequence>MCKIARHRARFAAVARVSYPIAPAILSLLAVVPATPAVRHADIKFIIILAAQRGVLRFTPIPRVVIIAVLILAPIILAAAAHAFITPPFQTVLKAKYVMRVEVLPQILALIMVLQLVIIRLILQAPATKFFRAALHVRMIIVAPVMRVIFQVKHAI</sequence>
<dbReference type="EMBL" id="MHSW01000031">
    <property type="protein sequence ID" value="OHA50674.1"/>
    <property type="molecule type" value="Genomic_DNA"/>
</dbReference>
<evidence type="ECO:0000313" key="2">
    <source>
        <dbReference type="EMBL" id="OHA50674.1"/>
    </source>
</evidence>